<accession>A0A0D8HEV3</accession>
<feature type="domain" description="HTH cro/C1-type" evidence="1">
    <location>
        <begin position="173"/>
        <end position="229"/>
    </location>
</feature>
<name>A0A0D8HEV3_9ACTN</name>
<dbReference type="Pfam" id="PF01381">
    <property type="entry name" value="HTH_3"/>
    <property type="match status" value="1"/>
</dbReference>
<dbReference type="EMBL" id="JXYS01000139">
    <property type="protein sequence ID" value="KJF15591.1"/>
    <property type="molecule type" value="Genomic_DNA"/>
</dbReference>
<dbReference type="InterPro" id="IPR009241">
    <property type="entry name" value="HigB-like"/>
</dbReference>
<sequence length="239" mass="28049">MLGKVSQLLSYTPYMLYTVLLWEVNLEFIESWLYDLDQNSYEQVIAALELLIDRGPQLGRPLVDTVKASRHKNMKELRQGSRGRSELRILFAFDLERNAVLLVAEDKSRSWKKWYEVNIPVADNLLDEHIGKQKRRNLMTKNLEHMLAGRPVNREVVEEHKKRMLTEVRSYRLRELREASDVTQVELASRLNVSQNRVSRIEHGDIERTQLDTLRKYVEAFGGELRVEVEIGDERFLIA</sequence>
<dbReference type="STRING" id="1280514.AXFE_35550"/>
<evidence type="ECO:0000313" key="2">
    <source>
        <dbReference type="EMBL" id="KJF15591.1"/>
    </source>
</evidence>
<dbReference type="InterPro" id="IPR001387">
    <property type="entry name" value="Cro/C1-type_HTH"/>
</dbReference>
<dbReference type="CDD" id="cd00093">
    <property type="entry name" value="HTH_XRE"/>
    <property type="match status" value="1"/>
</dbReference>
<evidence type="ECO:0000259" key="1">
    <source>
        <dbReference type="PROSITE" id="PS50943"/>
    </source>
</evidence>
<dbReference type="Pfam" id="PF05973">
    <property type="entry name" value="Gp49"/>
    <property type="match status" value="1"/>
</dbReference>
<dbReference type="AlphaFoldDB" id="A0A0D8HEV3"/>
<dbReference type="Proteomes" id="UP000032360">
    <property type="component" value="Unassembled WGS sequence"/>
</dbReference>
<dbReference type="GO" id="GO:0003677">
    <property type="term" value="F:DNA binding"/>
    <property type="evidence" value="ECO:0007669"/>
    <property type="project" value="InterPro"/>
</dbReference>
<gene>
    <name evidence="2" type="ORF">AXFE_35550</name>
</gene>
<organism evidence="2 3">
    <name type="scientific">Acidithrix ferrooxidans</name>
    <dbReference type="NCBI Taxonomy" id="1280514"/>
    <lineage>
        <taxon>Bacteria</taxon>
        <taxon>Bacillati</taxon>
        <taxon>Actinomycetota</taxon>
        <taxon>Acidimicrobiia</taxon>
        <taxon>Acidimicrobiales</taxon>
        <taxon>Acidimicrobiaceae</taxon>
        <taxon>Acidithrix</taxon>
    </lineage>
</organism>
<dbReference type="PATRIC" id="fig|1280514.3.peg.4780"/>
<protein>
    <submittedName>
        <fullName evidence="2">Helix-turn-helix domain protein</fullName>
    </submittedName>
</protein>
<comment type="caution">
    <text evidence="2">The sequence shown here is derived from an EMBL/GenBank/DDBJ whole genome shotgun (WGS) entry which is preliminary data.</text>
</comment>
<dbReference type="PROSITE" id="PS50943">
    <property type="entry name" value="HTH_CROC1"/>
    <property type="match status" value="1"/>
</dbReference>
<proteinExistence type="predicted"/>
<keyword evidence="3" id="KW-1185">Reference proteome</keyword>
<dbReference type="InterPro" id="IPR010982">
    <property type="entry name" value="Lambda_DNA-bd_dom_sf"/>
</dbReference>
<dbReference type="SMART" id="SM00530">
    <property type="entry name" value="HTH_XRE"/>
    <property type="match status" value="1"/>
</dbReference>
<reference evidence="2 3" key="1">
    <citation type="submission" date="2015-01" db="EMBL/GenBank/DDBJ databases">
        <title>Draft genome of the acidophilic iron oxidizer Acidithrix ferrooxidans strain Py-F3.</title>
        <authorList>
            <person name="Poehlein A."/>
            <person name="Eisen S."/>
            <person name="Schloemann M."/>
            <person name="Johnson B.D."/>
            <person name="Daniel R."/>
            <person name="Muehling M."/>
        </authorList>
    </citation>
    <scope>NUCLEOTIDE SEQUENCE [LARGE SCALE GENOMIC DNA]</scope>
    <source>
        <strain evidence="2 3">Py-F3</strain>
    </source>
</reference>
<evidence type="ECO:0000313" key="3">
    <source>
        <dbReference type="Proteomes" id="UP000032360"/>
    </source>
</evidence>
<dbReference type="Gene3D" id="1.10.260.40">
    <property type="entry name" value="lambda repressor-like DNA-binding domains"/>
    <property type="match status" value="1"/>
</dbReference>
<dbReference type="SUPFAM" id="SSF47413">
    <property type="entry name" value="lambda repressor-like DNA-binding domains"/>
    <property type="match status" value="1"/>
</dbReference>